<protein>
    <recommendedName>
        <fullName evidence="5">RNase H type-1 domain-containing protein</fullName>
    </recommendedName>
</protein>
<evidence type="ECO:0000313" key="3">
    <source>
        <dbReference type="EMBL" id="KAB5537389.1"/>
    </source>
</evidence>
<dbReference type="PANTHER" id="PTHR48475:SF1">
    <property type="entry name" value="RNASE H TYPE-1 DOMAIN-CONTAINING PROTEIN"/>
    <property type="match status" value="1"/>
</dbReference>
<keyword evidence="2" id="KW-0812">Transmembrane</keyword>
<dbReference type="InterPro" id="IPR036397">
    <property type="entry name" value="RNaseH_sf"/>
</dbReference>
<reference evidence="4" key="1">
    <citation type="journal article" date="2019" name="Gigascience">
        <title>De novo genome assembly of the endangered Acer yangbiense, a plant species with extremely small populations endemic to Yunnan Province, China.</title>
        <authorList>
            <person name="Yang J."/>
            <person name="Wariss H.M."/>
            <person name="Tao L."/>
            <person name="Zhang R."/>
            <person name="Yun Q."/>
            <person name="Hollingsworth P."/>
            <person name="Dao Z."/>
            <person name="Luo G."/>
            <person name="Guo H."/>
            <person name="Ma Y."/>
            <person name="Sun W."/>
        </authorList>
    </citation>
    <scope>NUCLEOTIDE SEQUENCE [LARGE SCALE GENOMIC DNA]</scope>
    <source>
        <strain evidence="4">cv. br00</strain>
    </source>
</reference>
<dbReference type="PANTHER" id="PTHR48475">
    <property type="entry name" value="RIBONUCLEASE H"/>
    <property type="match status" value="1"/>
</dbReference>
<feature type="region of interest" description="Disordered" evidence="1">
    <location>
        <begin position="121"/>
        <end position="160"/>
    </location>
</feature>
<feature type="transmembrane region" description="Helical" evidence="2">
    <location>
        <begin position="727"/>
        <end position="749"/>
    </location>
</feature>
<name>A0A5N5L3S6_9ROSI</name>
<evidence type="ECO:0008006" key="5">
    <source>
        <dbReference type="Google" id="ProtNLM"/>
    </source>
</evidence>
<comment type="caution">
    <text evidence="3">The sequence shown here is derived from an EMBL/GenBank/DDBJ whole genome shotgun (WGS) entry which is preliminary data.</text>
</comment>
<evidence type="ECO:0000256" key="1">
    <source>
        <dbReference type="SAM" id="MobiDB-lite"/>
    </source>
</evidence>
<dbReference type="AlphaFoldDB" id="A0A5N5L3S6"/>
<accession>A0A5N5L3S6</accession>
<dbReference type="Gene3D" id="3.30.420.10">
    <property type="entry name" value="Ribonuclease H-like superfamily/Ribonuclease H"/>
    <property type="match status" value="1"/>
</dbReference>
<keyword evidence="2" id="KW-0472">Membrane</keyword>
<keyword evidence="2" id="KW-1133">Transmembrane helix</keyword>
<gene>
    <name evidence="3" type="ORF">DKX38_014922</name>
</gene>
<feature type="compositionally biased region" description="Polar residues" evidence="1">
    <location>
        <begin position="145"/>
        <end position="156"/>
    </location>
</feature>
<evidence type="ECO:0000256" key="2">
    <source>
        <dbReference type="SAM" id="Phobius"/>
    </source>
</evidence>
<organism evidence="3 4">
    <name type="scientific">Salix brachista</name>
    <dbReference type="NCBI Taxonomy" id="2182728"/>
    <lineage>
        <taxon>Eukaryota</taxon>
        <taxon>Viridiplantae</taxon>
        <taxon>Streptophyta</taxon>
        <taxon>Embryophyta</taxon>
        <taxon>Tracheophyta</taxon>
        <taxon>Spermatophyta</taxon>
        <taxon>Magnoliopsida</taxon>
        <taxon>eudicotyledons</taxon>
        <taxon>Gunneridae</taxon>
        <taxon>Pentapetalae</taxon>
        <taxon>rosids</taxon>
        <taxon>fabids</taxon>
        <taxon>Malpighiales</taxon>
        <taxon>Salicaceae</taxon>
        <taxon>Saliceae</taxon>
        <taxon>Salix</taxon>
    </lineage>
</organism>
<keyword evidence="4" id="KW-1185">Reference proteome</keyword>
<dbReference type="GO" id="GO:0003676">
    <property type="term" value="F:nucleic acid binding"/>
    <property type="evidence" value="ECO:0007669"/>
    <property type="project" value="InterPro"/>
</dbReference>
<evidence type="ECO:0000313" key="4">
    <source>
        <dbReference type="Proteomes" id="UP000326939"/>
    </source>
</evidence>
<dbReference type="EMBL" id="VDCV01000010">
    <property type="protein sequence ID" value="KAB5537389.1"/>
    <property type="molecule type" value="Genomic_DNA"/>
</dbReference>
<dbReference type="Proteomes" id="UP000326939">
    <property type="component" value="Chromosome 10"/>
</dbReference>
<proteinExistence type="predicted"/>
<sequence>MRELGIPMDELFPSHLMIQGFNQGGQNAIGKIRLAMHIEDMESNALFHVIDAKTTYNMLLGRPWIHENGIISSTLHQCFKYCRNGQVRKIMADTDPFTIAEAHFADAKFYFKSNMMEELRSSPLPSPDHLGEGIIDSKSSKGHKSSTNEGVSQPTKNKGKEKVVENFVDNKPPHKAAALRYIPVSARKEGQSSFAKDEEKISKELENLTLPTTNLTLNKVSKPLLKGFVHQTESVVINLKGLPDKRSNGFDPNAYKLLARAGYSQEDINEISKDGDTTQLEGKQVFARTSKAWREKKTSGKTLRAGLGYESSTPLYFHINKEASRYINVEEVKDKQQSQPTPLRVSVWDRLGGTTNRAPVFTRIETQNKRVLKRASVFARLGQSTSKETGLMGDSKVLRSKIPSRMKRQYEWVVSAEETLKGKARTIVITNPSNEEEEDEITCLTSNHITIEEDDNDKFVVEEDVEEAPSNLESENKPTMDELKEKPEFIPYHKYALKLITSLDCVTLEHVPRKENKQADALANLASTLASCSEEINVPVCQRWVVPPLSHDIKEKEQVGVVSVYEIEKEDWRQPLIDYLRHGKLPNDLRHKTEVRRRASRFIYFQGLSNEDNVRLRLEELEALDEKRLEAQQRLECYQARLCRAFNKKVRPRSFQEGDLVFAVRRPIIMSKRMGNKFLSKWDGPYVVQEVYTNGAYKISAKSHCFHKRDFNCTSHLRLFFEVVKEWSFGVCFLALCPLYVPVFMAVLVKSSARFIDSGLQDSVGKIPY</sequence>